<proteinExistence type="predicted"/>
<evidence type="ECO:0000313" key="1">
    <source>
        <dbReference type="EMBL" id="PTL58732.1"/>
    </source>
</evidence>
<organism evidence="1 2">
    <name type="scientific">Paraconexibacter algicola</name>
    <dbReference type="NCBI Taxonomy" id="2133960"/>
    <lineage>
        <taxon>Bacteria</taxon>
        <taxon>Bacillati</taxon>
        <taxon>Actinomycetota</taxon>
        <taxon>Thermoleophilia</taxon>
        <taxon>Solirubrobacterales</taxon>
        <taxon>Paraconexibacteraceae</taxon>
        <taxon>Paraconexibacter</taxon>
    </lineage>
</organism>
<dbReference type="EMBL" id="PYYB01000001">
    <property type="protein sequence ID" value="PTL58732.1"/>
    <property type="molecule type" value="Genomic_DNA"/>
</dbReference>
<sequence>MPSKVYIRADEDAIWCDDPADVVVKRVEQAGAEDFVQVTLISYGPADPHRTAYVRAGDVTAVLPIGRLEMEAVLEDPPDWYHD</sequence>
<evidence type="ECO:0000313" key="2">
    <source>
        <dbReference type="Proteomes" id="UP000240739"/>
    </source>
</evidence>
<keyword evidence="2" id="KW-1185">Reference proteome</keyword>
<dbReference type="RefSeq" id="WP_107567169.1">
    <property type="nucleotide sequence ID" value="NZ_PYYB01000001.1"/>
</dbReference>
<name>A0A2T4UHL1_9ACTN</name>
<accession>A0A2T4UHL1</accession>
<comment type="caution">
    <text evidence="1">The sequence shown here is derived from an EMBL/GenBank/DDBJ whole genome shotgun (WGS) entry which is preliminary data.</text>
</comment>
<dbReference type="Proteomes" id="UP000240739">
    <property type="component" value="Unassembled WGS sequence"/>
</dbReference>
<dbReference type="AlphaFoldDB" id="A0A2T4UHL1"/>
<reference evidence="1 2" key="1">
    <citation type="submission" date="2018-03" db="EMBL/GenBank/DDBJ databases">
        <title>Aquarubrobacter algicola gen. nov., sp. nov., a novel actinobacterium isolated from shallow eutrophic lake during the end of cyanobacterial harmful algal blooms.</title>
        <authorList>
            <person name="Chun S.J."/>
        </authorList>
    </citation>
    <scope>NUCLEOTIDE SEQUENCE [LARGE SCALE GENOMIC DNA]</scope>
    <source>
        <strain evidence="1 2">Seoho-28</strain>
    </source>
</reference>
<gene>
    <name evidence="1" type="ORF">C7Y72_03250</name>
</gene>
<protein>
    <submittedName>
        <fullName evidence="1">Uncharacterized protein</fullName>
    </submittedName>
</protein>